<reference evidence="1" key="1">
    <citation type="submission" date="2014-09" db="EMBL/GenBank/DDBJ databases">
        <authorList>
            <person name="Magalhaes I.L.F."/>
            <person name="Oliveira U."/>
            <person name="Santos F.R."/>
            <person name="Vidigal T.H.D.A."/>
            <person name="Brescovit A.D."/>
            <person name="Santos A.J."/>
        </authorList>
    </citation>
    <scope>NUCLEOTIDE SEQUENCE</scope>
    <source>
        <tissue evidence="1">Shoot tissue taken approximately 20 cm above the soil surface</tissue>
    </source>
</reference>
<sequence length="46" mass="5251">MLNAWRHRNLWCRALLTGIAGCGPALQFLHLSYFSMLTAWGAYLLL</sequence>
<dbReference type="AlphaFoldDB" id="A0A0A9C8T5"/>
<name>A0A0A9C8T5_ARUDO</name>
<accession>A0A0A9C8T5</accession>
<organism evidence="1">
    <name type="scientific">Arundo donax</name>
    <name type="common">Giant reed</name>
    <name type="synonym">Donax arundinaceus</name>
    <dbReference type="NCBI Taxonomy" id="35708"/>
    <lineage>
        <taxon>Eukaryota</taxon>
        <taxon>Viridiplantae</taxon>
        <taxon>Streptophyta</taxon>
        <taxon>Embryophyta</taxon>
        <taxon>Tracheophyta</taxon>
        <taxon>Spermatophyta</taxon>
        <taxon>Magnoliopsida</taxon>
        <taxon>Liliopsida</taxon>
        <taxon>Poales</taxon>
        <taxon>Poaceae</taxon>
        <taxon>PACMAD clade</taxon>
        <taxon>Arundinoideae</taxon>
        <taxon>Arundineae</taxon>
        <taxon>Arundo</taxon>
    </lineage>
</organism>
<proteinExistence type="predicted"/>
<protein>
    <submittedName>
        <fullName evidence="1">Uncharacterized protein</fullName>
    </submittedName>
</protein>
<dbReference type="EMBL" id="GBRH01225919">
    <property type="protein sequence ID" value="JAD71976.1"/>
    <property type="molecule type" value="Transcribed_RNA"/>
</dbReference>
<reference evidence="1" key="2">
    <citation type="journal article" date="2015" name="Data Brief">
        <title>Shoot transcriptome of the giant reed, Arundo donax.</title>
        <authorList>
            <person name="Barrero R.A."/>
            <person name="Guerrero F.D."/>
            <person name="Moolhuijzen P."/>
            <person name="Goolsby J.A."/>
            <person name="Tidwell J."/>
            <person name="Bellgard S.E."/>
            <person name="Bellgard M.I."/>
        </authorList>
    </citation>
    <scope>NUCLEOTIDE SEQUENCE</scope>
    <source>
        <tissue evidence="1">Shoot tissue taken approximately 20 cm above the soil surface</tissue>
    </source>
</reference>
<evidence type="ECO:0000313" key="1">
    <source>
        <dbReference type="EMBL" id="JAD71976.1"/>
    </source>
</evidence>